<keyword evidence="2" id="KW-0548">Nucleotidyltransferase</keyword>
<feature type="domain" description="Nucleotidyl transferase" evidence="3">
    <location>
        <begin position="9"/>
        <end position="127"/>
    </location>
</feature>
<dbReference type="Gene3D" id="3.90.550.10">
    <property type="entry name" value="Spore Coat Polysaccharide Biosynthesis Protein SpsA, Chain A"/>
    <property type="match status" value="1"/>
</dbReference>
<dbReference type="InterPro" id="IPR050065">
    <property type="entry name" value="GlmU-like"/>
</dbReference>
<evidence type="ECO:0000313" key="5">
    <source>
        <dbReference type="Proteomes" id="UP000051936"/>
    </source>
</evidence>
<dbReference type="GO" id="GO:0016779">
    <property type="term" value="F:nucleotidyltransferase activity"/>
    <property type="evidence" value="ECO:0007669"/>
    <property type="project" value="UniProtKB-KW"/>
</dbReference>
<dbReference type="SUPFAM" id="SSF53448">
    <property type="entry name" value="Nucleotide-diphospho-sugar transferases"/>
    <property type="match status" value="1"/>
</dbReference>
<dbReference type="InterPro" id="IPR029044">
    <property type="entry name" value="Nucleotide-diphossugar_trans"/>
</dbReference>
<evidence type="ECO:0000313" key="4">
    <source>
        <dbReference type="EMBL" id="KRQ12130.1"/>
    </source>
</evidence>
<dbReference type="Pfam" id="PF00483">
    <property type="entry name" value="NTP_transferase"/>
    <property type="match status" value="1"/>
</dbReference>
<dbReference type="AlphaFoldDB" id="A0A0R3DY47"/>
<evidence type="ECO:0000259" key="3">
    <source>
        <dbReference type="Pfam" id="PF00483"/>
    </source>
</evidence>
<dbReference type="EMBL" id="LJYG01000070">
    <property type="protein sequence ID" value="KRQ12130.1"/>
    <property type="molecule type" value="Genomic_DNA"/>
</dbReference>
<dbReference type="Proteomes" id="UP000051936">
    <property type="component" value="Unassembled WGS sequence"/>
</dbReference>
<comment type="caution">
    <text evidence="4">The sequence shown here is derived from an EMBL/GenBank/DDBJ whole genome shotgun (WGS) entry which is preliminary data.</text>
</comment>
<accession>A0A0R3DY47</accession>
<name>A0A0R3DY47_9BRAD</name>
<reference evidence="4 5" key="1">
    <citation type="submission" date="2015-09" db="EMBL/GenBank/DDBJ databases">
        <title>Draft Genome Sequence of Bradyrhizobium manausense Strain BR 3351T, a Novel Symbiotic Nitrogen-Fixing Alphaproteobacterium Isolated from Brazilian Amazon Rain Forest.</title>
        <authorList>
            <person name="De Araujo J.L."/>
            <person name="Zilli J.E."/>
        </authorList>
    </citation>
    <scope>NUCLEOTIDE SEQUENCE [LARGE SCALE GENOMIC DNA]</scope>
    <source>
        <strain evidence="4 5">BR3351</strain>
    </source>
</reference>
<proteinExistence type="predicted"/>
<dbReference type="PANTHER" id="PTHR43584:SF5">
    <property type="entry name" value="PROTEIN LICC"/>
    <property type="match status" value="1"/>
</dbReference>
<organism evidence="4 5">
    <name type="scientific">Bradyrhizobium manausense</name>
    <dbReference type="NCBI Taxonomy" id="989370"/>
    <lineage>
        <taxon>Bacteria</taxon>
        <taxon>Pseudomonadati</taxon>
        <taxon>Pseudomonadota</taxon>
        <taxon>Alphaproteobacteria</taxon>
        <taxon>Hyphomicrobiales</taxon>
        <taxon>Nitrobacteraceae</taxon>
        <taxon>Bradyrhizobium</taxon>
    </lineage>
</organism>
<gene>
    <name evidence="4" type="ORF">AOQ71_17115</name>
</gene>
<evidence type="ECO:0000256" key="1">
    <source>
        <dbReference type="ARBA" id="ARBA00022679"/>
    </source>
</evidence>
<keyword evidence="5" id="KW-1185">Reference proteome</keyword>
<dbReference type="STRING" id="989370.AOQ71_17115"/>
<dbReference type="PANTHER" id="PTHR43584">
    <property type="entry name" value="NUCLEOTIDYL TRANSFERASE"/>
    <property type="match status" value="1"/>
</dbReference>
<protein>
    <submittedName>
        <fullName evidence="4">Hemolysin activation protein</fullName>
    </submittedName>
</protein>
<keyword evidence="1" id="KW-0808">Transferase</keyword>
<sequence length="265" mass="28896">MTSNVPNSAIILAAGLGSRLRPLTDLCPKPLVEVNGTPIIHNALRNLDAVGVGEVTIVVGYRKDAIQYACGRRFGELKINYLESSVFDCTGSVFSLWLARDVLLAGDCLVLEGNVFFEQDALRHLMASEAPDVVAVTPFGDLTQGPAVLLSDSGFISGFCMSKTTAGCVAKSSRLFKTMNLLRFSAQTLKTTIVPTLDDIVTSGAIRAYTDELITYLIEKRGLQLGAARCEDLRWCGIDSVEDLRIAELIFQRRSPPRAPRQENR</sequence>
<dbReference type="CDD" id="cd02523">
    <property type="entry name" value="PC_cytidylyltransferase"/>
    <property type="match status" value="1"/>
</dbReference>
<evidence type="ECO:0000256" key="2">
    <source>
        <dbReference type="ARBA" id="ARBA00022695"/>
    </source>
</evidence>
<dbReference type="RefSeq" id="WP_057748241.1">
    <property type="nucleotide sequence ID" value="NZ_LJYG01000070.1"/>
</dbReference>
<dbReference type="OrthoDB" id="9814110at2"/>
<dbReference type="InterPro" id="IPR005835">
    <property type="entry name" value="NTP_transferase_dom"/>
</dbReference>